<evidence type="ECO:0000256" key="1">
    <source>
        <dbReference type="SAM" id="MobiDB-lite"/>
    </source>
</evidence>
<name>A0A1I4E6D3_9HYPH</name>
<dbReference type="Proteomes" id="UP000323300">
    <property type="component" value="Unassembled WGS sequence"/>
</dbReference>
<dbReference type="RefSeq" id="WP_188130550.1">
    <property type="nucleotide sequence ID" value="NZ_BSPE01000066.1"/>
</dbReference>
<accession>A0A1I4E6D3</accession>
<evidence type="ECO:0000313" key="2">
    <source>
        <dbReference type="EMBL" id="SFL01322.1"/>
    </source>
</evidence>
<keyword evidence="3" id="KW-1185">Reference proteome</keyword>
<gene>
    <name evidence="2" type="ORF">SAMN04488498_12337</name>
</gene>
<feature type="compositionally biased region" description="Basic and acidic residues" evidence="1">
    <location>
        <begin position="30"/>
        <end position="39"/>
    </location>
</feature>
<proteinExistence type="predicted"/>
<protein>
    <submittedName>
        <fullName evidence="2">Uncharacterized protein</fullName>
    </submittedName>
</protein>
<dbReference type="AlphaFoldDB" id="A0A1I4E6D3"/>
<reference evidence="2 3" key="1">
    <citation type="submission" date="2016-10" db="EMBL/GenBank/DDBJ databases">
        <authorList>
            <person name="Varghese N."/>
            <person name="Submissions S."/>
        </authorList>
    </citation>
    <scope>NUCLEOTIDE SEQUENCE [LARGE SCALE GENOMIC DNA]</scope>
    <source>
        <strain evidence="2 3">DSM 21822</strain>
    </source>
</reference>
<dbReference type="EMBL" id="FOSL01000023">
    <property type="protein sequence ID" value="SFL01322.1"/>
    <property type="molecule type" value="Genomic_DNA"/>
</dbReference>
<feature type="region of interest" description="Disordered" evidence="1">
    <location>
        <begin position="21"/>
        <end position="52"/>
    </location>
</feature>
<organism evidence="2 3">
    <name type="scientific">Neomesorhizobium albiziae</name>
    <dbReference type="NCBI Taxonomy" id="335020"/>
    <lineage>
        <taxon>Bacteria</taxon>
        <taxon>Pseudomonadati</taxon>
        <taxon>Pseudomonadota</taxon>
        <taxon>Alphaproteobacteria</taxon>
        <taxon>Hyphomicrobiales</taxon>
        <taxon>Phyllobacteriaceae</taxon>
        <taxon>Neomesorhizobium</taxon>
    </lineage>
</organism>
<evidence type="ECO:0000313" key="3">
    <source>
        <dbReference type="Proteomes" id="UP000323300"/>
    </source>
</evidence>
<sequence>MFELTGIFADVIRIVTFQRTGETTRNGFRPPERWRRDGRTGSVPRVGRQPDL</sequence>